<evidence type="ECO:0000256" key="2">
    <source>
        <dbReference type="ARBA" id="ARBA00022475"/>
    </source>
</evidence>
<organism evidence="10 11">
    <name type="scientific">Lysobacter arvi</name>
    <dbReference type="NCBI Taxonomy" id="3038776"/>
    <lineage>
        <taxon>Bacteria</taxon>
        <taxon>Pseudomonadati</taxon>
        <taxon>Pseudomonadota</taxon>
        <taxon>Gammaproteobacteria</taxon>
        <taxon>Lysobacterales</taxon>
        <taxon>Lysobacteraceae</taxon>
        <taxon>Lysobacter</taxon>
    </lineage>
</organism>
<keyword evidence="5 7" id="KW-0472">Membrane</keyword>
<evidence type="ECO:0000259" key="8">
    <source>
        <dbReference type="Pfam" id="PF06271"/>
    </source>
</evidence>
<feature type="transmembrane region" description="Helical" evidence="7">
    <location>
        <begin position="158"/>
        <end position="179"/>
    </location>
</feature>
<dbReference type="Pfam" id="PF14237">
    <property type="entry name" value="GYF_2"/>
    <property type="match status" value="1"/>
</dbReference>
<evidence type="ECO:0000256" key="4">
    <source>
        <dbReference type="ARBA" id="ARBA00022989"/>
    </source>
</evidence>
<evidence type="ECO:0000313" key="11">
    <source>
        <dbReference type="Proteomes" id="UP001233535"/>
    </source>
</evidence>
<gene>
    <name evidence="10" type="ORF">P8609_15130</name>
</gene>
<dbReference type="InterPro" id="IPR025640">
    <property type="entry name" value="GYF_2"/>
</dbReference>
<dbReference type="InterPro" id="IPR010432">
    <property type="entry name" value="RDD"/>
</dbReference>
<dbReference type="Pfam" id="PF06271">
    <property type="entry name" value="RDD"/>
    <property type="match status" value="1"/>
</dbReference>
<accession>A0ABU1CH55</accession>
<keyword evidence="11" id="KW-1185">Reference proteome</keyword>
<feature type="transmembrane region" description="Helical" evidence="7">
    <location>
        <begin position="216"/>
        <end position="235"/>
    </location>
</feature>
<reference evidence="10 11" key="1">
    <citation type="submission" date="2023-04" db="EMBL/GenBank/DDBJ databases">
        <title>Lysobacter sp. strain UC isolated from soil sample.</title>
        <authorList>
            <person name="Choksket S."/>
            <person name="Harshvardhan F."/>
            <person name="Rana R."/>
            <person name="Patil P.B."/>
            <person name="Korpole S."/>
        </authorList>
    </citation>
    <scope>NUCLEOTIDE SEQUENCE [LARGE SCALE GENOMIC DNA]</scope>
    <source>
        <strain evidence="10 11">UC</strain>
    </source>
</reference>
<sequence>MTDWYYHLPGQGRIGPMGADDVREAFRNGRVRRDTLAWHVGARDWLPLDRFFEALDLDASAAPAVPPPAPQTTASVTAQASDSPSPYAPPRAALIEAGDYHAAAGGIAYAGFWKRLAALMIDALVVTIAYYVVLIVAVIAFSVGMAGLLEGNSASAGAAQLIGVVALFAYPLVSALYYVSLESSSTQATLGKMAVGIKVTDDTGRRLGRGRALGRWASHLLCYLTVYVGYFMAGFTARKRGLHDMIAGTLVVDRWAYTAHPDRQRQGLGAVALIVLILGGLAAVAYAGIMLAIAIPAYQEYVRRAVGGG</sequence>
<dbReference type="EMBL" id="JARUHG010000005">
    <property type="protein sequence ID" value="MDR0184295.1"/>
    <property type="molecule type" value="Genomic_DNA"/>
</dbReference>
<evidence type="ECO:0000259" key="9">
    <source>
        <dbReference type="Pfam" id="PF14237"/>
    </source>
</evidence>
<keyword evidence="4 7" id="KW-1133">Transmembrane helix</keyword>
<dbReference type="InterPro" id="IPR051791">
    <property type="entry name" value="Pra-immunoreactive"/>
</dbReference>
<dbReference type="RefSeq" id="WP_309263414.1">
    <property type="nucleotide sequence ID" value="NZ_JARUHG010000005.1"/>
</dbReference>
<keyword evidence="2" id="KW-1003">Cell membrane</keyword>
<evidence type="ECO:0000256" key="7">
    <source>
        <dbReference type="SAM" id="Phobius"/>
    </source>
</evidence>
<feature type="compositionally biased region" description="Low complexity" evidence="6">
    <location>
        <begin position="71"/>
        <end position="81"/>
    </location>
</feature>
<proteinExistence type="predicted"/>
<comment type="subcellular location">
    <subcellularLocation>
        <location evidence="1">Cell membrane</location>
        <topology evidence="1">Multi-pass membrane protein</topology>
    </subcellularLocation>
</comment>
<feature type="transmembrane region" description="Helical" evidence="7">
    <location>
        <begin position="270"/>
        <end position="295"/>
    </location>
</feature>
<comment type="caution">
    <text evidence="10">The sequence shown here is derived from an EMBL/GenBank/DDBJ whole genome shotgun (WGS) entry which is preliminary data.</text>
</comment>
<evidence type="ECO:0000256" key="6">
    <source>
        <dbReference type="SAM" id="MobiDB-lite"/>
    </source>
</evidence>
<feature type="region of interest" description="Disordered" evidence="6">
    <location>
        <begin position="63"/>
        <end position="87"/>
    </location>
</feature>
<dbReference type="Proteomes" id="UP001233535">
    <property type="component" value="Unassembled WGS sequence"/>
</dbReference>
<protein>
    <submittedName>
        <fullName evidence="10">RDD family protein</fullName>
    </submittedName>
</protein>
<dbReference type="PANTHER" id="PTHR36115:SF6">
    <property type="entry name" value="PROLINE-RICH ANTIGEN HOMOLOG"/>
    <property type="match status" value="1"/>
</dbReference>
<evidence type="ECO:0000313" key="10">
    <source>
        <dbReference type="EMBL" id="MDR0184295.1"/>
    </source>
</evidence>
<evidence type="ECO:0000256" key="3">
    <source>
        <dbReference type="ARBA" id="ARBA00022692"/>
    </source>
</evidence>
<evidence type="ECO:0000256" key="5">
    <source>
        <dbReference type="ARBA" id="ARBA00023136"/>
    </source>
</evidence>
<keyword evidence="3 7" id="KW-0812">Transmembrane</keyword>
<feature type="domain" description="GYF" evidence="9">
    <location>
        <begin position="4"/>
        <end position="49"/>
    </location>
</feature>
<feature type="domain" description="RDD" evidence="8">
    <location>
        <begin position="109"/>
        <end position="248"/>
    </location>
</feature>
<name>A0ABU1CH55_9GAMM</name>
<feature type="transmembrane region" description="Helical" evidence="7">
    <location>
        <begin position="123"/>
        <end position="146"/>
    </location>
</feature>
<dbReference type="PANTHER" id="PTHR36115">
    <property type="entry name" value="PROLINE-RICH ANTIGEN HOMOLOG-RELATED"/>
    <property type="match status" value="1"/>
</dbReference>
<evidence type="ECO:0000256" key="1">
    <source>
        <dbReference type="ARBA" id="ARBA00004651"/>
    </source>
</evidence>